<accession>A0A6I4TW62</accession>
<dbReference type="EMBL" id="WTYJ01000002">
    <property type="protein sequence ID" value="MXO99449.1"/>
    <property type="molecule type" value="Genomic_DNA"/>
</dbReference>
<dbReference type="OrthoDB" id="7450734at2"/>
<feature type="chain" id="PRO_5026138506" evidence="1">
    <location>
        <begin position="29"/>
        <end position="178"/>
    </location>
</feature>
<gene>
    <name evidence="2" type="ORF">GRI97_10655</name>
</gene>
<name>A0A6I4TW62_9SPHN</name>
<keyword evidence="3" id="KW-1185">Reference proteome</keyword>
<evidence type="ECO:0000256" key="1">
    <source>
        <dbReference type="SAM" id="SignalP"/>
    </source>
</evidence>
<sequence>MTMFSAIVRTAAVAAVALVAPLSMPASAVTPVSGPTPEEGYDWALRIDDEERTRPAILAYEMANTDDQPISFSCEEGGARIFAGITGGPVTLREITLASGDQTLRLTGSTEATELDDMPYFSSQEIPGDAPLIKAFATNGWLRLSGTGDTRDMVATPVGARAIASFIEHCNRPYSPPA</sequence>
<dbReference type="RefSeq" id="WP_161391170.1">
    <property type="nucleotide sequence ID" value="NZ_JBHSCP010000001.1"/>
</dbReference>
<feature type="signal peptide" evidence="1">
    <location>
        <begin position="1"/>
        <end position="28"/>
    </location>
</feature>
<protein>
    <submittedName>
        <fullName evidence="2">Uncharacterized protein</fullName>
    </submittedName>
</protein>
<dbReference type="AlphaFoldDB" id="A0A6I4TW62"/>
<keyword evidence="1" id="KW-0732">Signal</keyword>
<dbReference type="Proteomes" id="UP000469430">
    <property type="component" value="Unassembled WGS sequence"/>
</dbReference>
<evidence type="ECO:0000313" key="2">
    <source>
        <dbReference type="EMBL" id="MXO99449.1"/>
    </source>
</evidence>
<reference evidence="2 3" key="1">
    <citation type="submission" date="2019-12" db="EMBL/GenBank/DDBJ databases">
        <title>Genomic-based taxomic classification of the family Erythrobacteraceae.</title>
        <authorList>
            <person name="Xu L."/>
        </authorList>
    </citation>
    <scope>NUCLEOTIDE SEQUENCE [LARGE SCALE GENOMIC DNA]</scope>
    <source>
        <strain evidence="2 3">S36</strain>
    </source>
</reference>
<organism evidence="2 3">
    <name type="scientific">Croceibacterium xixiisoli</name>
    <dbReference type="NCBI Taxonomy" id="1476466"/>
    <lineage>
        <taxon>Bacteria</taxon>
        <taxon>Pseudomonadati</taxon>
        <taxon>Pseudomonadota</taxon>
        <taxon>Alphaproteobacteria</taxon>
        <taxon>Sphingomonadales</taxon>
        <taxon>Erythrobacteraceae</taxon>
        <taxon>Croceibacterium</taxon>
    </lineage>
</organism>
<evidence type="ECO:0000313" key="3">
    <source>
        <dbReference type="Proteomes" id="UP000469430"/>
    </source>
</evidence>
<comment type="caution">
    <text evidence="2">The sequence shown here is derived from an EMBL/GenBank/DDBJ whole genome shotgun (WGS) entry which is preliminary data.</text>
</comment>
<proteinExistence type="predicted"/>